<reference evidence="2" key="1">
    <citation type="journal article" date="2020" name="Nature">
        <title>Giant virus diversity and host interactions through global metagenomics.</title>
        <authorList>
            <person name="Schulz F."/>
            <person name="Roux S."/>
            <person name="Paez-Espino D."/>
            <person name="Jungbluth S."/>
            <person name="Walsh D.A."/>
            <person name="Denef V.J."/>
            <person name="McMahon K.D."/>
            <person name="Konstantinidis K.T."/>
            <person name="Eloe-Fadrosh E.A."/>
            <person name="Kyrpides N.C."/>
            <person name="Woyke T."/>
        </authorList>
    </citation>
    <scope>NUCLEOTIDE SEQUENCE</scope>
    <source>
        <strain evidence="2">GVMAG-S-1101164-164</strain>
    </source>
</reference>
<dbReference type="AlphaFoldDB" id="A0A6C0JY62"/>
<proteinExistence type="predicted"/>
<feature type="compositionally biased region" description="Basic and acidic residues" evidence="1">
    <location>
        <begin position="63"/>
        <end position="85"/>
    </location>
</feature>
<evidence type="ECO:0000313" key="2">
    <source>
        <dbReference type="EMBL" id="QHU09746.1"/>
    </source>
</evidence>
<evidence type="ECO:0000256" key="1">
    <source>
        <dbReference type="SAM" id="MobiDB-lite"/>
    </source>
</evidence>
<organism evidence="2">
    <name type="scientific">viral metagenome</name>
    <dbReference type="NCBI Taxonomy" id="1070528"/>
    <lineage>
        <taxon>unclassified sequences</taxon>
        <taxon>metagenomes</taxon>
        <taxon>organismal metagenomes</taxon>
    </lineage>
</organism>
<name>A0A6C0JY62_9ZZZZ</name>
<accession>A0A6C0JY62</accession>
<sequence length="139" mass="15884">MAAASTDEPVYYRIDRSYDDGYTITDSFRVIIPKDKIHDYMDSLFEKLVERNPPSVCPLGVTSEEHLKDKDAHRDLHREHNKKTGDYSTDCDPSPQVVRSADGLEITVSDEDVYKAVPIRMMTESDLTDLDINRVGEIF</sequence>
<dbReference type="EMBL" id="MN740745">
    <property type="protein sequence ID" value="QHU09746.1"/>
    <property type="molecule type" value="Genomic_DNA"/>
</dbReference>
<protein>
    <submittedName>
        <fullName evidence="2">Uncharacterized protein</fullName>
    </submittedName>
</protein>
<feature type="region of interest" description="Disordered" evidence="1">
    <location>
        <begin position="59"/>
        <end position="95"/>
    </location>
</feature>